<proteinExistence type="predicted"/>
<dbReference type="GO" id="GO:0008270">
    <property type="term" value="F:zinc ion binding"/>
    <property type="evidence" value="ECO:0007669"/>
    <property type="project" value="UniProtKB-KW"/>
</dbReference>
<feature type="region of interest" description="Disordered" evidence="7">
    <location>
        <begin position="299"/>
        <end position="418"/>
    </location>
</feature>
<keyword evidence="5" id="KW-0804">Transcription</keyword>
<dbReference type="Pfam" id="PF13639">
    <property type="entry name" value="zf-RING_2"/>
    <property type="match status" value="1"/>
</dbReference>
<dbReference type="Gene3D" id="3.30.40.10">
    <property type="entry name" value="Zinc/RING finger domain, C3HC4 (zinc finger)"/>
    <property type="match status" value="1"/>
</dbReference>
<dbReference type="GeneID" id="68354215"/>
<keyword evidence="10" id="KW-1185">Reference proteome</keyword>
<dbReference type="EMBL" id="JAIZPD010000004">
    <property type="protein sequence ID" value="KAH0964658.1"/>
    <property type="molecule type" value="Genomic_DNA"/>
</dbReference>
<sequence length="418" mass="47797">MDPVPPWVLDREERLERQRQDEQDAADIGRCVVCLDALAEPCQLFPCGHRNFHFACVHFWLLQNPGRMCPICKAPVYRAVHGPADLQQTHEYGPLGMRPPPNMTLADAQRGVQPPLNTALQFGRARSHTRGPRPWRARVERDEPAGLAFRRDVYRRLRYSMHVGSNPVSRYRELTRDSFRNDDELQRRAKTFLRRELRVFSWLTTPDADDITPCVGESPQTFQDRRRATTVERLLGHIIWLLQHFELRGSDGSVEDVVTTHLGRENTRLLLHELHSFLRSPYSALEDWDRVAQYSNNSEARSGGVDLVRDRGASTERSAHEQRSATNRDRNSYRPRDSLVRPEAARLGYNRPSAPANESHAVSSRGPYLGASPRDNRRSRNSGSDVPSDDATRQRQDDGEETPRLASFVVNLCGPTKR</sequence>
<keyword evidence="6" id="KW-0862">Zinc</keyword>
<dbReference type="SUPFAM" id="SSF57850">
    <property type="entry name" value="RING/U-box"/>
    <property type="match status" value="1"/>
</dbReference>
<evidence type="ECO:0000259" key="8">
    <source>
        <dbReference type="PROSITE" id="PS50089"/>
    </source>
</evidence>
<evidence type="ECO:0000256" key="2">
    <source>
        <dbReference type="ARBA" id="ARBA00012483"/>
    </source>
</evidence>
<dbReference type="EC" id="2.3.2.27" evidence="2"/>
<dbReference type="OrthoDB" id="21204at2759"/>
<dbReference type="PANTHER" id="PTHR46077">
    <property type="entry name" value="E3 UBIQUITIN-PROTEIN LIGASE TOPORS"/>
    <property type="match status" value="1"/>
</dbReference>
<dbReference type="AlphaFoldDB" id="A0A9P8MYF9"/>
<evidence type="ECO:0000256" key="1">
    <source>
        <dbReference type="ARBA" id="ARBA00000900"/>
    </source>
</evidence>
<evidence type="ECO:0000256" key="5">
    <source>
        <dbReference type="ARBA" id="ARBA00023163"/>
    </source>
</evidence>
<dbReference type="InterPro" id="IPR013083">
    <property type="entry name" value="Znf_RING/FYVE/PHD"/>
</dbReference>
<evidence type="ECO:0000256" key="4">
    <source>
        <dbReference type="ARBA" id="ARBA00023015"/>
    </source>
</evidence>
<feature type="domain" description="RING-type" evidence="8">
    <location>
        <begin position="31"/>
        <end position="73"/>
    </location>
</feature>
<dbReference type="PROSITE" id="PS50089">
    <property type="entry name" value="ZF_RING_2"/>
    <property type="match status" value="1"/>
</dbReference>
<keyword evidence="3" id="KW-0808">Transferase</keyword>
<keyword evidence="6" id="KW-0863">Zinc-finger</keyword>
<evidence type="ECO:0000256" key="3">
    <source>
        <dbReference type="ARBA" id="ARBA00022679"/>
    </source>
</evidence>
<evidence type="ECO:0000256" key="6">
    <source>
        <dbReference type="PROSITE-ProRule" id="PRU00175"/>
    </source>
</evidence>
<comment type="catalytic activity">
    <reaction evidence="1">
        <text>S-ubiquitinyl-[E2 ubiquitin-conjugating enzyme]-L-cysteine + [acceptor protein]-L-lysine = [E2 ubiquitin-conjugating enzyme]-L-cysteine + N(6)-ubiquitinyl-[acceptor protein]-L-lysine.</text>
        <dbReference type="EC" id="2.3.2.27"/>
    </reaction>
</comment>
<protein>
    <recommendedName>
        <fullName evidence="2">RING-type E3 ubiquitin transferase</fullName>
        <ecNumber evidence="2">2.3.2.27</ecNumber>
    </recommendedName>
</protein>
<evidence type="ECO:0000256" key="7">
    <source>
        <dbReference type="SAM" id="MobiDB-lite"/>
    </source>
</evidence>
<reference evidence="9" key="1">
    <citation type="submission" date="2021-09" db="EMBL/GenBank/DDBJ databases">
        <title>A high-quality genome of the endoparasitic fungus Hirsutella rhossiliensis with a comparison of Hirsutella genomes reveals transposable elements contributing to genome size variation.</title>
        <authorList>
            <person name="Lin R."/>
            <person name="Jiao Y."/>
            <person name="Sun X."/>
            <person name="Ling J."/>
            <person name="Xie B."/>
            <person name="Cheng X."/>
        </authorList>
    </citation>
    <scope>NUCLEOTIDE SEQUENCE</scope>
    <source>
        <strain evidence="9">HR02</strain>
    </source>
</reference>
<feature type="compositionally biased region" description="Basic and acidic residues" evidence="7">
    <location>
        <begin position="390"/>
        <end position="403"/>
    </location>
</feature>
<evidence type="ECO:0000313" key="10">
    <source>
        <dbReference type="Proteomes" id="UP000824596"/>
    </source>
</evidence>
<dbReference type="PANTHER" id="PTHR46077:SF1">
    <property type="entry name" value="TOP1 BINDING ARGININE_SERINE RICH PROTEIN, E3 UBIQUITIN LIGASE"/>
    <property type="match status" value="1"/>
</dbReference>
<feature type="compositionally biased region" description="Basic and acidic residues" evidence="7">
    <location>
        <begin position="307"/>
        <end position="344"/>
    </location>
</feature>
<dbReference type="GO" id="GO:0006513">
    <property type="term" value="P:protein monoubiquitination"/>
    <property type="evidence" value="ECO:0007669"/>
    <property type="project" value="TreeGrafter"/>
</dbReference>
<dbReference type="Proteomes" id="UP000824596">
    <property type="component" value="Unassembled WGS sequence"/>
</dbReference>
<organism evidence="9 10">
    <name type="scientific">Hirsutella rhossiliensis</name>
    <dbReference type="NCBI Taxonomy" id="111463"/>
    <lineage>
        <taxon>Eukaryota</taxon>
        <taxon>Fungi</taxon>
        <taxon>Dikarya</taxon>
        <taxon>Ascomycota</taxon>
        <taxon>Pezizomycotina</taxon>
        <taxon>Sordariomycetes</taxon>
        <taxon>Hypocreomycetidae</taxon>
        <taxon>Hypocreales</taxon>
        <taxon>Ophiocordycipitaceae</taxon>
        <taxon>Hirsutella</taxon>
    </lineage>
</organism>
<dbReference type="SMART" id="SM00184">
    <property type="entry name" value="RING"/>
    <property type="match status" value="1"/>
</dbReference>
<comment type="caution">
    <text evidence="9">The sequence shown here is derived from an EMBL/GenBank/DDBJ whole genome shotgun (WGS) entry which is preliminary data.</text>
</comment>
<accession>A0A9P8MYF9</accession>
<name>A0A9P8MYF9_9HYPO</name>
<dbReference type="InterPro" id="IPR001841">
    <property type="entry name" value="Znf_RING"/>
</dbReference>
<evidence type="ECO:0000313" key="9">
    <source>
        <dbReference type="EMBL" id="KAH0964658.1"/>
    </source>
</evidence>
<dbReference type="GO" id="GO:0061630">
    <property type="term" value="F:ubiquitin protein ligase activity"/>
    <property type="evidence" value="ECO:0007669"/>
    <property type="project" value="UniProtKB-EC"/>
</dbReference>
<dbReference type="GO" id="GO:0000209">
    <property type="term" value="P:protein polyubiquitination"/>
    <property type="evidence" value="ECO:0007669"/>
    <property type="project" value="TreeGrafter"/>
</dbReference>
<keyword evidence="4" id="KW-0805">Transcription regulation</keyword>
<keyword evidence="6" id="KW-0479">Metal-binding</keyword>
<gene>
    <name evidence="9" type="ORF">HRG_05086</name>
</gene>
<dbReference type="RefSeq" id="XP_044722171.1">
    <property type="nucleotide sequence ID" value="XM_044863557.1"/>
</dbReference>